<proteinExistence type="inferred from homology"/>
<keyword evidence="4 12" id="KW-0328">Glycosyltransferase</keyword>
<keyword evidence="14" id="KW-1185">Reference proteome</keyword>
<sequence>MKSLDTLLTSLLFTIPLLHLLIAPYTKVEESFNIQAIHDILVYGTPTSGDVYNRLAHTYDHFTFPGAVPRTFLGAVLLSGIGQPLITLVGFRHAQFVVRSLLGAFNAVALLVMSRALRRAYGRGTASWWIVMMVSQFHVNFYLTRTLPNMYAFGLTTLAAAFLLPQTNPRRAFVRQKQAIALFILAGVIFRSEVALLLITTTAYLLITRRANLISIIPVSLGSFVAALGFSVPIDSYFWQKPIWPELAGFYYNAIQGSSSNWGVSPWHYYFTSALPRLLLNPLAPVLIFFAGLQPATSRSVQALAVPNLLYVIIYSFQPHKEARFIFYVVPSLTAAAALGANFISSRASKSLFYRAAFLFIGFTVLTSFAGSALMLLLSSLNYPGGEALTHLQAVARADSNPVVKVHADTLTCMTGLTLLGQNPHGIPIALGNPEAVRFDGPIILYDKTEVEYQYDWPVFWERFDYALMEDSSKVLGRWEIMGTVLGYNGIEIITPNSKLDEENLNHDEIVGLGAGVLAAKDFVRRYTGGWWIGPRLSPRIYILRQDRSFYDP</sequence>
<evidence type="ECO:0000256" key="9">
    <source>
        <dbReference type="ARBA" id="ARBA00023136"/>
    </source>
</evidence>
<evidence type="ECO:0000256" key="1">
    <source>
        <dbReference type="ARBA" id="ARBA00004477"/>
    </source>
</evidence>
<comment type="subcellular location">
    <subcellularLocation>
        <location evidence="1 12">Endoplasmic reticulum membrane</location>
        <topology evidence="1 12">Multi-pass membrane protein</topology>
    </subcellularLocation>
</comment>
<feature type="transmembrane region" description="Helical" evidence="12">
    <location>
        <begin position="179"/>
        <end position="206"/>
    </location>
</feature>
<evidence type="ECO:0000256" key="10">
    <source>
        <dbReference type="ARBA" id="ARBA00044721"/>
    </source>
</evidence>
<organism evidence="13 14">
    <name type="scientific">Thelonectria olida</name>
    <dbReference type="NCBI Taxonomy" id="1576542"/>
    <lineage>
        <taxon>Eukaryota</taxon>
        <taxon>Fungi</taxon>
        <taxon>Dikarya</taxon>
        <taxon>Ascomycota</taxon>
        <taxon>Pezizomycotina</taxon>
        <taxon>Sordariomycetes</taxon>
        <taxon>Hypocreomycetidae</taxon>
        <taxon>Hypocreales</taxon>
        <taxon>Nectriaceae</taxon>
        <taxon>Thelonectria</taxon>
    </lineage>
</organism>
<dbReference type="Proteomes" id="UP000777438">
    <property type="component" value="Unassembled WGS sequence"/>
</dbReference>
<dbReference type="OrthoDB" id="19039at2759"/>
<evidence type="ECO:0000256" key="11">
    <source>
        <dbReference type="ARBA" id="ARBA00048899"/>
    </source>
</evidence>
<keyword evidence="6 12" id="KW-0812">Transmembrane</keyword>
<dbReference type="GO" id="GO:0005789">
    <property type="term" value="C:endoplasmic reticulum membrane"/>
    <property type="evidence" value="ECO:0007669"/>
    <property type="project" value="UniProtKB-SubCell"/>
</dbReference>
<feature type="transmembrane region" description="Helical" evidence="12">
    <location>
        <begin position="150"/>
        <end position="167"/>
    </location>
</feature>
<dbReference type="InterPro" id="IPR005599">
    <property type="entry name" value="GPI_mannosylTrfase"/>
</dbReference>
<dbReference type="PANTHER" id="PTHR22760">
    <property type="entry name" value="GLYCOSYLTRANSFERASE"/>
    <property type="match status" value="1"/>
</dbReference>
<evidence type="ECO:0000256" key="12">
    <source>
        <dbReference type="RuleBase" id="RU363075"/>
    </source>
</evidence>
<feature type="transmembrane region" description="Helical" evidence="12">
    <location>
        <begin position="7"/>
        <end position="25"/>
    </location>
</feature>
<evidence type="ECO:0000256" key="7">
    <source>
        <dbReference type="ARBA" id="ARBA00022824"/>
    </source>
</evidence>
<accession>A0A9P8WHB0</accession>
<protein>
    <recommendedName>
        <fullName evidence="12">Mannosyltransferase</fullName>
        <ecNumber evidence="12">2.4.1.-</ecNumber>
    </recommendedName>
</protein>
<feature type="transmembrane region" description="Helical" evidence="12">
    <location>
        <begin position="274"/>
        <end position="293"/>
    </location>
</feature>
<dbReference type="Pfam" id="PF03901">
    <property type="entry name" value="Glyco_transf_22"/>
    <property type="match status" value="1"/>
</dbReference>
<evidence type="ECO:0000313" key="13">
    <source>
        <dbReference type="EMBL" id="KAH6898977.1"/>
    </source>
</evidence>
<keyword evidence="5" id="KW-0808">Transferase</keyword>
<evidence type="ECO:0000256" key="4">
    <source>
        <dbReference type="ARBA" id="ARBA00022676"/>
    </source>
</evidence>
<feature type="transmembrane region" description="Helical" evidence="12">
    <location>
        <begin position="325"/>
        <end position="344"/>
    </location>
</feature>
<evidence type="ECO:0000256" key="3">
    <source>
        <dbReference type="ARBA" id="ARBA00007063"/>
    </source>
</evidence>
<feature type="transmembrane region" description="Helical" evidence="12">
    <location>
        <begin position="213"/>
        <end position="234"/>
    </location>
</feature>
<dbReference type="EMBL" id="JAGPYM010000002">
    <property type="protein sequence ID" value="KAH6898977.1"/>
    <property type="molecule type" value="Genomic_DNA"/>
</dbReference>
<gene>
    <name evidence="13" type="ORF">B0T10DRAFT_474203</name>
</gene>
<comment type="similarity">
    <text evidence="3 12">Belongs to the glycosyltransferase 22 family.</text>
</comment>
<evidence type="ECO:0000256" key="6">
    <source>
        <dbReference type="ARBA" id="ARBA00022692"/>
    </source>
</evidence>
<evidence type="ECO:0000256" key="2">
    <source>
        <dbReference type="ARBA" id="ARBA00004922"/>
    </source>
</evidence>
<evidence type="ECO:0000256" key="5">
    <source>
        <dbReference type="ARBA" id="ARBA00022679"/>
    </source>
</evidence>
<dbReference type="GO" id="GO:0006487">
    <property type="term" value="P:protein N-linked glycosylation"/>
    <property type="evidence" value="ECO:0007669"/>
    <property type="project" value="TreeGrafter"/>
</dbReference>
<comment type="caution">
    <text evidence="13">The sequence shown here is derived from an EMBL/GenBank/DDBJ whole genome shotgun (WGS) entry which is preliminary data.</text>
</comment>
<evidence type="ECO:0000313" key="14">
    <source>
        <dbReference type="Proteomes" id="UP000777438"/>
    </source>
</evidence>
<keyword evidence="8 12" id="KW-1133">Transmembrane helix</keyword>
<comment type="pathway">
    <text evidence="2">Protein modification; protein glycosylation.</text>
</comment>
<name>A0A9P8WHB0_9HYPO</name>
<comment type="function">
    <text evidence="10">Mannosyltransferase that operates in the biosynthetic pathway of dolichol-linked oligosaccharides, the glycan precursors employed in protein asparagine (N)-glycosylation. The assembly of dolichol-linked oligosaccharides begins on the cytosolic side of the endoplasmic reticulum membrane and finishes in its lumen. The sequential addition of sugars to dolichol pyrophosphate produces dolichol-linked oligosaccharides containing fourteen sugars, including two GlcNAcs, nine mannoses and three glucoses. Once assembled, the oligosaccharide is transferred from the lipid to nascent proteins by oligosaccharyltransferases. In the lumen of the endoplasmic reticulum, adds the eighth mannose residue in an alpha-1,6 linkage onto Man(7)GlcNAc(2)-PP-dolichol to produce Man(8)GlcNAc(2)-PP-dolichol.</text>
</comment>
<feature type="transmembrane region" description="Helical" evidence="12">
    <location>
        <begin position="356"/>
        <end position="378"/>
    </location>
</feature>
<feature type="transmembrane region" description="Helical" evidence="12">
    <location>
        <begin position="300"/>
        <end position="319"/>
    </location>
</feature>
<reference evidence="13 14" key="1">
    <citation type="journal article" date="2021" name="Nat. Commun.">
        <title>Genetic determinants of endophytism in the Arabidopsis root mycobiome.</title>
        <authorList>
            <person name="Mesny F."/>
            <person name="Miyauchi S."/>
            <person name="Thiergart T."/>
            <person name="Pickel B."/>
            <person name="Atanasova L."/>
            <person name="Karlsson M."/>
            <person name="Huettel B."/>
            <person name="Barry K.W."/>
            <person name="Haridas S."/>
            <person name="Chen C."/>
            <person name="Bauer D."/>
            <person name="Andreopoulos W."/>
            <person name="Pangilinan J."/>
            <person name="LaButti K."/>
            <person name="Riley R."/>
            <person name="Lipzen A."/>
            <person name="Clum A."/>
            <person name="Drula E."/>
            <person name="Henrissat B."/>
            <person name="Kohler A."/>
            <person name="Grigoriev I.V."/>
            <person name="Martin F.M."/>
            <person name="Hacquard S."/>
        </authorList>
    </citation>
    <scope>NUCLEOTIDE SEQUENCE [LARGE SCALE GENOMIC DNA]</scope>
    <source>
        <strain evidence="13 14">MPI-CAGE-CH-0241</strain>
    </source>
</reference>
<feature type="transmembrane region" description="Helical" evidence="12">
    <location>
        <begin position="71"/>
        <end position="89"/>
    </location>
</feature>
<dbReference type="AlphaFoldDB" id="A0A9P8WHB0"/>
<comment type="catalytic activity">
    <reaction evidence="11">
        <text>an alpha-D-Man-(1-&gt;2)-alpha-D-Man-(1-&gt;2)-alpha-D-Man-(1-&gt;3)-[alpha-D-Man-(1-&gt;2)-alpha-D-Man-(1-&gt;3)-alpha-D-Man-(1-&gt;6)]-beta-D-Man-(1-&gt;4)-beta-D-GlcNAc-(1-&gt;4)-alpha-D-GlcNAc-diphospho-di-trans,poly-cis-dolichol + a di-trans,poly-cis-dolichyl beta-D-mannosyl phosphate = an alpha-D-Man-(1-&gt;2)-alpha-D-Man-(1-&gt;2)-alpha-D-Man-(1-&gt;3)-[alpha-D-Man-(1-&gt;2)-alpha-D-Man-(1-&gt;3)-[alpha-D-Man-(1-&gt;6)]-alpha-D-Man-(1-&gt;6)]-beta-D-Man-(1-&gt;4)-beta-D-GlcNAc-(1-&gt;4)-alpha-D-GlcNAc-diphospho-di-trans,poly-cis-dolichol + a di-trans,poly-cis-dolichyl phosphate + H(+)</text>
        <dbReference type="Rhea" id="RHEA:29535"/>
        <dbReference type="Rhea" id="RHEA-COMP:19498"/>
        <dbReference type="Rhea" id="RHEA-COMP:19501"/>
        <dbReference type="Rhea" id="RHEA-COMP:19518"/>
        <dbReference type="Rhea" id="RHEA-COMP:19519"/>
        <dbReference type="ChEBI" id="CHEBI:15378"/>
        <dbReference type="ChEBI" id="CHEBI:57683"/>
        <dbReference type="ChEBI" id="CHEBI:58211"/>
        <dbReference type="ChEBI" id="CHEBI:132517"/>
        <dbReference type="ChEBI" id="CHEBI:132519"/>
        <dbReference type="EC" id="2.4.1.260"/>
    </reaction>
    <physiologicalReaction direction="left-to-right" evidence="11">
        <dbReference type="Rhea" id="RHEA:29536"/>
    </physiologicalReaction>
</comment>
<dbReference type="GO" id="GO:0052917">
    <property type="term" value="F:dol-P-Man:Man(7)GlcNAc(2)-PP-Dol alpha-1,6-mannosyltransferase activity"/>
    <property type="evidence" value="ECO:0007669"/>
    <property type="project" value="UniProtKB-EC"/>
</dbReference>
<dbReference type="EC" id="2.4.1.-" evidence="12"/>
<evidence type="ECO:0000256" key="8">
    <source>
        <dbReference type="ARBA" id="ARBA00022989"/>
    </source>
</evidence>
<dbReference type="PANTHER" id="PTHR22760:SF1">
    <property type="entry name" value="DOL-P-MAN:MAN(7)GLCNAC(2)-PP-DOL ALPHA-1,6-MANNOSYLTRANSFERASE"/>
    <property type="match status" value="1"/>
</dbReference>
<keyword evidence="9 12" id="KW-0472">Membrane</keyword>
<keyword evidence="7 12" id="KW-0256">Endoplasmic reticulum</keyword>